<sequence length="472" mass="51502">MDNSSSLNKNSVGTGGLVFQAMGQLSPIGIFGGSILGAAAFALGATPLSFIIGLLASLLAGNSIYQYSKKMASARGYYGYIGDGLGMSAGSLAAFLYILYEFANLLFILSYYVLTFSPTLGFVSGLSIPDYYSYLYIILISIPAFYVVYRGIKLSYKSQIVANMIQIIFVITISIAIIVFSPKIGLLPFTAYHVGIKGVFLGFITGSYLSFAGFGSIVPLGEEARAGRKSIGKAVLYIILIMGAIYLLGSYAMVAGWGINAMASFSNSIYPGFIIVGKFGHLPTDIFFILNFFVVYPLFVTMGTALSRNLYAMAKDNMLPHGLSAIHNTNRSPHVALGYILVIFTGLSLVSSIIFFYAEKGFFNGFFDDFLFFAAVSTITTLVIHVMVNFSLYSKFRKEREYSAVKVSTHVLLPTISTIIIVLAIYYSVVSLTFPIAYGPIIILTYGIIALAYIFIKKKDILKIHIKEDLYE</sequence>
<dbReference type="GO" id="GO:0055085">
    <property type="term" value="P:transmembrane transport"/>
    <property type="evidence" value="ECO:0007669"/>
    <property type="project" value="InterPro"/>
</dbReference>
<keyword evidence="4 5" id="KW-0472">Membrane</keyword>
<keyword evidence="8" id="KW-1185">Reference proteome</keyword>
<name>S0ATT6_FERAC</name>
<feature type="transmembrane region" description="Helical" evidence="5">
    <location>
        <begin position="77"/>
        <end position="98"/>
    </location>
</feature>
<evidence type="ECO:0000256" key="5">
    <source>
        <dbReference type="SAM" id="Phobius"/>
    </source>
</evidence>
<evidence type="ECO:0000259" key="6">
    <source>
        <dbReference type="Pfam" id="PF00324"/>
    </source>
</evidence>
<dbReference type="GeneID" id="16025841"/>
<feature type="transmembrane region" description="Helical" evidence="5">
    <location>
        <begin position="131"/>
        <end position="149"/>
    </location>
</feature>
<dbReference type="EMBL" id="CP004145">
    <property type="protein sequence ID" value="AGO61635.1"/>
    <property type="molecule type" value="Genomic_DNA"/>
</dbReference>
<dbReference type="Proteomes" id="UP000014660">
    <property type="component" value="Chromosome"/>
</dbReference>
<feature type="transmembrane region" description="Helical" evidence="5">
    <location>
        <begin position="200"/>
        <end position="222"/>
    </location>
</feature>
<feature type="transmembrane region" description="Helical" evidence="5">
    <location>
        <begin position="436"/>
        <end position="456"/>
    </location>
</feature>
<organism evidence="7 8">
    <name type="scientific">Ferroplasma acidarmanus Fer1</name>
    <dbReference type="NCBI Taxonomy" id="333146"/>
    <lineage>
        <taxon>Archaea</taxon>
        <taxon>Methanobacteriati</taxon>
        <taxon>Thermoplasmatota</taxon>
        <taxon>Thermoplasmata</taxon>
        <taxon>Thermoplasmatales</taxon>
        <taxon>Ferroplasmaceae</taxon>
        <taxon>Ferroplasma</taxon>
    </lineage>
</organism>
<keyword evidence="3 5" id="KW-1133">Transmembrane helix</keyword>
<feature type="transmembrane region" description="Helical" evidence="5">
    <location>
        <begin position="234"/>
        <end position="259"/>
    </location>
</feature>
<feature type="transmembrane region" description="Helical" evidence="5">
    <location>
        <begin position="30"/>
        <end position="57"/>
    </location>
</feature>
<dbReference type="PANTHER" id="PTHR42770">
    <property type="entry name" value="AMINO ACID TRANSPORTER-RELATED"/>
    <property type="match status" value="1"/>
</dbReference>
<dbReference type="Gene3D" id="1.20.1740.10">
    <property type="entry name" value="Amino acid/polyamine transporter I"/>
    <property type="match status" value="1"/>
</dbReference>
<accession>S0ATT6</accession>
<feature type="transmembrane region" description="Helical" evidence="5">
    <location>
        <begin position="336"/>
        <end position="358"/>
    </location>
</feature>
<protein>
    <submittedName>
        <fullName evidence="7">Amino acid permease</fullName>
    </submittedName>
</protein>
<evidence type="ECO:0000313" key="7">
    <source>
        <dbReference type="EMBL" id="AGO61635.1"/>
    </source>
</evidence>
<feature type="transmembrane region" description="Helical" evidence="5">
    <location>
        <begin position="105"/>
        <end position="125"/>
    </location>
</feature>
<evidence type="ECO:0000256" key="1">
    <source>
        <dbReference type="ARBA" id="ARBA00004141"/>
    </source>
</evidence>
<evidence type="ECO:0000256" key="4">
    <source>
        <dbReference type="ARBA" id="ARBA00023136"/>
    </source>
</evidence>
<dbReference type="PIRSF" id="PIRSF006060">
    <property type="entry name" value="AA_transporter"/>
    <property type="match status" value="1"/>
</dbReference>
<dbReference type="AlphaFoldDB" id="S0ATT6"/>
<dbReference type="InterPro" id="IPR050367">
    <property type="entry name" value="APC_superfamily"/>
</dbReference>
<reference evidence="7 8" key="1">
    <citation type="journal article" date="2007" name="Proc. Natl. Acad. Sci. U.S.A.">
        <title>Genome dynamics in a natural archaeal population.</title>
        <authorList>
            <person name="Allen E.E."/>
            <person name="Tyson G.W."/>
            <person name="Whitaker R.J."/>
            <person name="Detter J.C."/>
            <person name="Richardson P.M."/>
            <person name="Banfield J.F."/>
        </authorList>
    </citation>
    <scope>NUCLEOTIDE SEQUENCE [LARGE SCALE GENOMIC DNA]</scope>
    <source>
        <strain evidence="8">fer1</strain>
    </source>
</reference>
<evidence type="ECO:0000256" key="2">
    <source>
        <dbReference type="ARBA" id="ARBA00022692"/>
    </source>
</evidence>
<dbReference type="GO" id="GO:0016020">
    <property type="term" value="C:membrane"/>
    <property type="evidence" value="ECO:0007669"/>
    <property type="project" value="UniProtKB-SubCell"/>
</dbReference>
<proteinExistence type="predicted"/>
<keyword evidence="2 5" id="KW-0812">Transmembrane</keyword>
<feature type="transmembrane region" description="Helical" evidence="5">
    <location>
        <begin position="286"/>
        <end position="306"/>
    </location>
</feature>
<dbReference type="InterPro" id="IPR004841">
    <property type="entry name" value="AA-permease/SLC12A_dom"/>
</dbReference>
<dbReference type="HOGENOM" id="CLU_007946_20_3_2"/>
<comment type="subcellular location">
    <subcellularLocation>
        <location evidence="1">Membrane</location>
        <topology evidence="1">Multi-pass membrane protein</topology>
    </subcellularLocation>
</comment>
<feature type="transmembrane region" description="Helical" evidence="5">
    <location>
        <begin position="411"/>
        <end position="430"/>
    </location>
</feature>
<dbReference type="KEGG" id="fac:FACI_IFERC01G1655"/>
<dbReference type="RefSeq" id="WP_009887692.1">
    <property type="nucleotide sequence ID" value="NC_021592.1"/>
</dbReference>
<feature type="transmembrane region" description="Helical" evidence="5">
    <location>
        <begin position="161"/>
        <end position="180"/>
    </location>
</feature>
<gene>
    <name evidence="7" type="ORF">FACI_IFERC00001G1655</name>
</gene>
<feature type="transmembrane region" description="Helical" evidence="5">
    <location>
        <begin position="370"/>
        <end position="390"/>
    </location>
</feature>
<evidence type="ECO:0000256" key="3">
    <source>
        <dbReference type="ARBA" id="ARBA00022989"/>
    </source>
</evidence>
<dbReference type="PANTHER" id="PTHR42770:SF11">
    <property type="entry name" value="INNER MEMBRANE TRANSPORT PROTEIN YBAT"/>
    <property type="match status" value="1"/>
</dbReference>
<dbReference type="Pfam" id="PF00324">
    <property type="entry name" value="AA_permease"/>
    <property type="match status" value="1"/>
</dbReference>
<feature type="domain" description="Amino acid permease/ SLC12A" evidence="6">
    <location>
        <begin position="16"/>
        <end position="457"/>
    </location>
</feature>
<evidence type="ECO:0000313" key="8">
    <source>
        <dbReference type="Proteomes" id="UP000014660"/>
    </source>
</evidence>